<protein>
    <recommendedName>
        <fullName evidence="4">HTH CENPB-type domain-containing protein</fullName>
    </recommendedName>
</protein>
<dbReference type="GO" id="GO:0003677">
    <property type="term" value="F:DNA binding"/>
    <property type="evidence" value="ECO:0007669"/>
    <property type="project" value="UniProtKB-KW"/>
</dbReference>
<reference evidence="5 6" key="1">
    <citation type="submission" date="2020-03" db="EMBL/GenBank/DDBJ databases">
        <title>Draft Genome Sequence of Cudoniella acicularis.</title>
        <authorList>
            <person name="Buettner E."/>
            <person name="Kellner H."/>
        </authorList>
    </citation>
    <scope>NUCLEOTIDE SEQUENCE [LARGE SCALE GENOMIC DNA]</scope>
    <source>
        <strain evidence="5 6">DSM 108380</strain>
    </source>
</reference>
<dbReference type="AlphaFoldDB" id="A0A8H4R946"/>
<proteinExistence type="predicted"/>
<feature type="compositionally biased region" description="Basic and acidic residues" evidence="3">
    <location>
        <begin position="681"/>
        <end position="692"/>
    </location>
</feature>
<sequence length="702" mass="78727">MARVDKSARIDAAIAAIKSGECTNCSNAAAKYGCDRSALSKRLRGLTKSKKEANSFWHQCLTNEQEEILITRINNLTDRGMPPTSHIVKNLAEEIRGASVGKNWVGQFVRRHGIRLKSLYLRNIDNLRVSAEYAPMFILFFATKKKSKPGVRLNLAGEDMKGQVDCWSPAKVVKAREYQGKKEAEKQVEEEAKLQRKIQREANKLRKEDEAAQKQIAKEMRAANPAIKKAPQKKAVLVVSKAKKAPRWTCLSGRRDKSPDFLGGCVRCQIGKCARLGQSHRQPIRRKALLHLPSPSPSPSPQIALECNATHSLRPSRSIMSKGTTITPPASFIDLPPTPPLSSDPKQSDQVRNILKHLRLCKAGHPVAQSWTPFHLDSAGFQQLLAIIQSDQSLQTFFENKVRYDYFSNSSRFVQRMVTTIHESVRTSIVKEIERQLRDIGAGTDKAAEYARNVTYEGSPRLDFLADDDDRDGDLKTGDRHDPDAVFTHSDAKYPVAIIEVAFSQKAKELKYLADNYILGSNGNVRVLIGVSIEYEAYETRTRSKKGKQSGKATISIWRPQLVKDGDGEVLEAVQTIEEQEFRDGLGNPVAGPGIELQLKDFASKALFEDLESLTQPISISSSTLYDFISTAESRTHRVKEDGKEEKLEPGTRKRRRQRTPQEEWWTEKAQRIVEEDMERAAKRSARADRDFVYSSPSAGDG</sequence>
<keyword evidence="2" id="KW-0175">Coiled coil</keyword>
<name>A0A8H4R946_9HELO</name>
<evidence type="ECO:0000256" key="1">
    <source>
        <dbReference type="ARBA" id="ARBA00023125"/>
    </source>
</evidence>
<keyword evidence="1" id="KW-0238">DNA-binding</keyword>
<feature type="region of interest" description="Disordered" evidence="3">
    <location>
        <begin position="681"/>
        <end position="702"/>
    </location>
</feature>
<feature type="coiled-coil region" evidence="2">
    <location>
        <begin position="181"/>
        <end position="222"/>
    </location>
</feature>
<dbReference type="Pfam" id="PF03221">
    <property type="entry name" value="HTH_Tnp_Tc5"/>
    <property type="match status" value="1"/>
</dbReference>
<dbReference type="SMART" id="SM00674">
    <property type="entry name" value="CENPB"/>
    <property type="match status" value="1"/>
</dbReference>
<feature type="compositionally biased region" description="Basic and acidic residues" evidence="3">
    <location>
        <begin position="637"/>
        <end position="652"/>
    </location>
</feature>
<dbReference type="Proteomes" id="UP000566819">
    <property type="component" value="Unassembled WGS sequence"/>
</dbReference>
<evidence type="ECO:0000313" key="5">
    <source>
        <dbReference type="EMBL" id="KAF4625745.1"/>
    </source>
</evidence>
<feature type="region of interest" description="Disordered" evidence="3">
    <location>
        <begin position="637"/>
        <end position="666"/>
    </location>
</feature>
<evidence type="ECO:0000313" key="6">
    <source>
        <dbReference type="Proteomes" id="UP000566819"/>
    </source>
</evidence>
<feature type="domain" description="HTH CENPB-type" evidence="4">
    <location>
        <begin position="53"/>
        <end position="118"/>
    </location>
</feature>
<dbReference type="EMBL" id="JAAMPI010001305">
    <property type="protein sequence ID" value="KAF4625745.1"/>
    <property type="molecule type" value="Genomic_DNA"/>
</dbReference>
<evidence type="ECO:0000256" key="3">
    <source>
        <dbReference type="SAM" id="MobiDB-lite"/>
    </source>
</evidence>
<keyword evidence="6" id="KW-1185">Reference proteome</keyword>
<evidence type="ECO:0000259" key="4">
    <source>
        <dbReference type="PROSITE" id="PS51253"/>
    </source>
</evidence>
<gene>
    <name evidence="5" type="ORF">G7Y89_g12419</name>
</gene>
<dbReference type="OrthoDB" id="3485856at2759"/>
<comment type="caution">
    <text evidence="5">The sequence shown here is derived from an EMBL/GenBank/DDBJ whole genome shotgun (WGS) entry which is preliminary data.</text>
</comment>
<organism evidence="5 6">
    <name type="scientific">Cudoniella acicularis</name>
    <dbReference type="NCBI Taxonomy" id="354080"/>
    <lineage>
        <taxon>Eukaryota</taxon>
        <taxon>Fungi</taxon>
        <taxon>Dikarya</taxon>
        <taxon>Ascomycota</taxon>
        <taxon>Pezizomycotina</taxon>
        <taxon>Leotiomycetes</taxon>
        <taxon>Helotiales</taxon>
        <taxon>Tricladiaceae</taxon>
        <taxon>Cudoniella</taxon>
    </lineage>
</organism>
<dbReference type="InterPro" id="IPR006600">
    <property type="entry name" value="HTH_CenpB_DNA-bd_dom"/>
</dbReference>
<dbReference type="PROSITE" id="PS51253">
    <property type="entry name" value="HTH_CENPB"/>
    <property type="match status" value="1"/>
</dbReference>
<accession>A0A8H4R946</accession>
<evidence type="ECO:0000256" key="2">
    <source>
        <dbReference type="SAM" id="Coils"/>
    </source>
</evidence>